<sequence>MFDKLNYKFRKALGAGSLKSFYSILCCPITMEGQHASDMHFLIQTIGREVPLMQPQNLGDLKGFKTSPVAMQVQKEIFIYPTIQVHNLLQCEIFVSLVENDPETCSIEEPANIGRQADIPSQSSSFFYANPDNLFFRVTLKEYGYTCKPVNSDAWVKKLDRKRNDAHFIDIELNFRGRAYFAFLRLSCSDRGFLEPEIPYKVANLKDPLLTQNLIWAVFLSPKSIKSWFFRKFEVVLVFLTQRKKRHISDAWERRRLWHCFDLDILTGFTEISLEAPNGSGTNKVARLGVSLEPCIYKIYVPTQLVSFVPRFILANESMEPIIIRPCYLQGDATGEIIVEARQRVPLHTAKVLQKEFGCASHSWSGPICIASLGLFFLKFRGNSLIPNSSNMACQENNSTEFVAARIVEEKSSFVLYFYMPPDVPLPYRIENLLNGLSVKYYQKNSIETNTLHSGASSGFVWDDLSLPHKLTVELIDFHLVREINIDKVSEWKPFFKIRQQKGLLLHFPLNKQSEIEKTTSDEPHKLEIFKVGFEIYADGSTRVLRFCEATKRIEHITVQPSTNFQLRLSSFAIHLLERKVEAISESLNYVTIVVASLGNVTLDSIITQSHKYNHLRVQSTKSKVKQVKYSSIILQPIDLKIDEETLMKLAPFWRSSSTSSSKQSQQFYFRHFEIHPIKITASFLPGNQYPGYSSAQQALRSFLHSVLKVPSINNVILELNGVLLTHALVTSRELLVKCAQHYSWYLIRSVYIAKGSSLLPPAFASIFDDTASSSLDVFFDPSDGSISLPGVTLGMFKIISKCINVKGFSGTKRYFGDLGKMMKAAGSNVLFAAATEISDNVLRGAESSGFKGLVTGFHQGILRLAMDPSLLGAAVMEGGADRKIKLDRSPGIDELYIEGYLQAMLDVMYKLEYLRVRVIDNQVILKNLPPSSSIINEILENVKSFLVSKALLKGDSSSPSRPLRHLRSENDWKLGPTVLTLVEHLFVSFSIRMLRKQTNKLILGIKWKVEEEKEEANGEGQASHGNQKKPSGKAWAVGKFFFSGMIAYVDGRLCRHIPHPLVRRIVSGFLLSFLDKNDGD</sequence>
<dbReference type="AlphaFoldDB" id="A0A835UPA7"/>
<protein>
    <recommendedName>
        <fullName evidence="1">Vacuolar protein sorting-associated protein 13 VPS13 adaptor binding domain-containing protein</fullName>
    </recommendedName>
</protein>
<comment type="caution">
    <text evidence="2">The sequence shown here is derived from an EMBL/GenBank/DDBJ whole genome shotgun (WGS) entry which is preliminary data.</text>
</comment>
<organism evidence="2 3">
    <name type="scientific">Vanilla planifolia</name>
    <name type="common">Vanilla</name>
    <dbReference type="NCBI Taxonomy" id="51239"/>
    <lineage>
        <taxon>Eukaryota</taxon>
        <taxon>Viridiplantae</taxon>
        <taxon>Streptophyta</taxon>
        <taxon>Embryophyta</taxon>
        <taxon>Tracheophyta</taxon>
        <taxon>Spermatophyta</taxon>
        <taxon>Magnoliopsida</taxon>
        <taxon>Liliopsida</taxon>
        <taxon>Asparagales</taxon>
        <taxon>Orchidaceae</taxon>
        <taxon>Vanilloideae</taxon>
        <taxon>Vanilleae</taxon>
        <taxon>Vanilla</taxon>
    </lineage>
</organism>
<accession>A0A835UPA7</accession>
<dbReference type="PANTHER" id="PTHR16166">
    <property type="entry name" value="VACUOLAR PROTEIN SORTING-ASSOCIATED PROTEIN VPS13"/>
    <property type="match status" value="1"/>
</dbReference>
<dbReference type="InterPro" id="IPR009543">
    <property type="entry name" value="VPS13_VAB"/>
</dbReference>
<evidence type="ECO:0000259" key="1">
    <source>
        <dbReference type="Pfam" id="PF25036"/>
    </source>
</evidence>
<dbReference type="Pfam" id="PF25036">
    <property type="entry name" value="VPS13_VAB"/>
    <property type="match status" value="1"/>
</dbReference>
<dbReference type="Proteomes" id="UP000639772">
    <property type="component" value="Chromosome 9"/>
</dbReference>
<dbReference type="GO" id="GO:0006623">
    <property type="term" value="P:protein targeting to vacuole"/>
    <property type="evidence" value="ECO:0007669"/>
    <property type="project" value="TreeGrafter"/>
</dbReference>
<dbReference type="PANTHER" id="PTHR16166:SF130">
    <property type="entry name" value="PROTEIN SORTING-ASSOCIATED PROTEIN, PUTATIVE (DUF1162)-RELATED"/>
    <property type="match status" value="1"/>
</dbReference>
<gene>
    <name evidence="2" type="ORF">HPP92_018221</name>
</gene>
<proteinExistence type="predicted"/>
<reference evidence="2 3" key="1">
    <citation type="journal article" date="2020" name="Nat. Food">
        <title>A phased Vanilla planifolia genome enables genetic improvement of flavour and production.</title>
        <authorList>
            <person name="Hasing T."/>
            <person name="Tang H."/>
            <person name="Brym M."/>
            <person name="Khazi F."/>
            <person name="Huang T."/>
            <person name="Chambers A.H."/>
        </authorList>
    </citation>
    <scope>NUCLEOTIDE SEQUENCE [LARGE SCALE GENOMIC DNA]</scope>
    <source>
        <tissue evidence="2">Leaf</tissue>
    </source>
</reference>
<evidence type="ECO:0000313" key="3">
    <source>
        <dbReference type="Proteomes" id="UP000639772"/>
    </source>
</evidence>
<dbReference type="InterPro" id="IPR026847">
    <property type="entry name" value="VPS13"/>
</dbReference>
<name>A0A835UPA7_VANPL</name>
<evidence type="ECO:0000313" key="2">
    <source>
        <dbReference type="EMBL" id="KAG0468893.1"/>
    </source>
</evidence>
<dbReference type="GO" id="GO:0045053">
    <property type="term" value="P:protein retention in Golgi apparatus"/>
    <property type="evidence" value="ECO:0007669"/>
    <property type="project" value="TreeGrafter"/>
</dbReference>
<feature type="domain" description="Vacuolar protein sorting-associated protein 13 VPS13 adaptor binding" evidence="1">
    <location>
        <begin position="261"/>
        <end position="449"/>
    </location>
</feature>
<dbReference type="EMBL" id="JADCNM010000009">
    <property type="protein sequence ID" value="KAG0468893.1"/>
    <property type="molecule type" value="Genomic_DNA"/>
</dbReference>
<dbReference type="OrthoDB" id="428159at2759"/>